<keyword evidence="6" id="KW-1185">Reference proteome</keyword>
<gene>
    <name evidence="5" type="ORF">G6F64_003337</name>
</gene>
<evidence type="ECO:0000256" key="3">
    <source>
        <dbReference type="SAM" id="SignalP"/>
    </source>
</evidence>
<sequence>MVSFKTLVVAALAATIADAAIAPSYPQPGTVQVVGQSYDITWTFDGKDANQTYQIDFMTGSNTQQTVLKTIATDVPANRLKYSFVAPAVHPYSAIYFFMFTGSNGDQEWTTRFGIVPNANTNLTAEPESTQPDGQAIPWGNGTLASNSTTNSTASSAVSSSADVVAAGVSAPTETLVPIVQALAETSSGSIVKPMLSFVAAGVAGYMWM</sequence>
<comment type="caution">
    <text evidence="5">The sequence shown here is derived from an EMBL/GenBank/DDBJ whole genome shotgun (WGS) entry which is preliminary data.</text>
</comment>
<evidence type="ECO:0000256" key="1">
    <source>
        <dbReference type="ARBA" id="ARBA00022729"/>
    </source>
</evidence>
<dbReference type="InterPro" id="IPR018466">
    <property type="entry name" value="Kre9/Knh1-like_N"/>
</dbReference>
<proteinExistence type="predicted"/>
<organism evidence="5 6">
    <name type="scientific">Rhizopus oryzae</name>
    <name type="common">Mucormycosis agent</name>
    <name type="synonym">Rhizopus arrhizus var. delemar</name>
    <dbReference type="NCBI Taxonomy" id="64495"/>
    <lineage>
        <taxon>Eukaryota</taxon>
        <taxon>Fungi</taxon>
        <taxon>Fungi incertae sedis</taxon>
        <taxon>Mucoromycota</taxon>
        <taxon>Mucoromycotina</taxon>
        <taxon>Mucoromycetes</taxon>
        <taxon>Mucorales</taxon>
        <taxon>Mucorineae</taxon>
        <taxon>Rhizopodaceae</taxon>
        <taxon>Rhizopus</taxon>
    </lineage>
</organism>
<evidence type="ECO:0000313" key="6">
    <source>
        <dbReference type="Proteomes" id="UP000716291"/>
    </source>
</evidence>
<dbReference type="AlphaFoldDB" id="A0A9P6XEI6"/>
<accession>A0A9P6XEI6</accession>
<evidence type="ECO:0000259" key="4">
    <source>
        <dbReference type="Pfam" id="PF10342"/>
    </source>
</evidence>
<evidence type="ECO:0000313" key="5">
    <source>
        <dbReference type="EMBL" id="KAG1312050.1"/>
    </source>
</evidence>
<dbReference type="EMBL" id="JAANQT010000323">
    <property type="protein sequence ID" value="KAG1312050.1"/>
    <property type="molecule type" value="Genomic_DNA"/>
</dbReference>
<evidence type="ECO:0000256" key="2">
    <source>
        <dbReference type="SAM" id="MobiDB-lite"/>
    </source>
</evidence>
<feature type="domain" description="Yeast cell wall synthesis Kre9/Knh1-like N-terminal" evidence="4">
    <location>
        <begin position="26"/>
        <end position="115"/>
    </location>
</feature>
<dbReference type="Pfam" id="PF10342">
    <property type="entry name" value="Kre9_KNH"/>
    <property type="match status" value="1"/>
</dbReference>
<feature type="chain" id="PRO_5040405323" description="Yeast cell wall synthesis Kre9/Knh1-like N-terminal domain-containing protein" evidence="3">
    <location>
        <begin position="20"/>
        <end position="209"/>
    </location>
</feature>
<dbReference type="PANTHER" id="PTHR40633:SF1">
    <property type="entry name" value="GPI ANCHORED SERINE-THREONINE RICH PROTEIN (AFU_ORTHOLOGUE AFUA_1G03630)"/>
    <property type="match status" value="1"/>
</dbReference>
<keyword evidence="1 3" id="KW-0732">Signal</keyword>
<protein>
    <recommendedName>
        <fullName evidence="4">Yeast cell wall synthesis Kre9/Knh1-like N-terminal domain-containing protein</fullName>
    </recommendedName>
</protein>
<dbReference type="Proteomes" id="UP000716291">
    <property type="component" value="Unassembled WGS sequence"/>
</dbReference>
<feature type="region of interest" description="Disordered" evidence="2">
    <location>
        <begin position="125"/>
        <end position="152"/>
    </location>
</feature>
<feature type="signal peptide" evidence="3">
    <location>
        <begin position="1"/>
        <end position="19"/>
    </location>
</feature>
<dbReference type="OrthoDB" id="2432613at2759"/>
<dbReference type="InterPro" id="IPR052982">
    <property type="entry name" value="SRP1/TIP1-like"/>
</dbReference>
<dbReference type="PANTHER" id="PTHR40633">
    <property type="entry name" value="MATRIX PROTEIN, PUTATIVE (AFU_ORTHOLOGUE AFUA_8G05410)-RELATED"/>
    <property type="match status" value="1"/>
</dbReference>
<name>A0A9P6XEI6_RHIOR</name>
<feature type="compositionally biased region" description="Low complexity" evidence="2">
    <location>
        <begin position="140"/>
        <end position="152"/>
    </location>
</feature>
<reference evidence="5" key="1">
    <citation type="journal article" date="2020" name="Microb. Genom.">
        <title>Genetic diversity of clinical and environmental Mucorales isolates obtained from an investigation of mucormycosis cases among solid organ transplant recipients.</title>
        <authorList>
            <person name="Nguyen M.H."/>
            <person name="Kaul D."/>
            <person name="Muto C."/>
            <person name="Cheng S.J."/>
            <person name="Richter R.A."/>
            <person name="Bruno V.M."/>
            <person name="Liu G."/>
            <person name="Beyhan S."/>
            <person name="Sundermann A.J."/>
            <person name="Mounaud S."/>
            <person name="Pasculle A.W."/>
            <person name="Nierman W.C."/>
            <person name="Driscoll E."/>
            <person name="Cumbie R."/>
            <person name="Clancy C.J."/>
            <person name="Dupont C.L."/>
        </authorList>
    </citation>
    <scope>NUCLEOTIDE SEQUENCE</scope>
    <source>
        <strain evidence="5">GL11</strain>
    </source>
</reference>